<proteinExistence type="predicted"/>
<comment type="caution">
    <text evidence="8">The sequence shown here is derived from an EMBL/GenBank/DDBJ whole genome shotgun (WGS) entry which is preliminary data.</text>
</comment>
<keyword evidence="3" id="KW-1003">Cell membrane</keyword>
<organism evidence="8">
    <name type="scientific">bioreactor metagenome</name>
    <dbReference type="NCBI Taxonomy" id="1076179"/>
    <lineage>
        <taxon>unclassified sequences</taxon>
        <taxon>metagenomes</taxon>
        <taxon>ecological metagenomes</taxon>
    </lineage>
</organism>
<feature type="domain" description="ABC transmembrane type-1" evidence="7">
    <location>
        <begin position="3"/>
        <end position="108"/>
    </location>
</feature>
<evidence type="ECO:0000256" key="1">
    <source>
        <dbReference type="ARBA" id="ARBA00004651"/>
    </source>
</evidence>
<evidence type="ECO:0000256" key="5">
    <source>
        <dbReference type="ARBA" id="ARBA00022989"/>
    </source>
</evidence>
<comment type="subcellular location">
    <subcellularLocation>
        <location evidence="1">Cell membrane</location>
        <topology evidence="1">Multi-pass membrane protein</topology>
    </subcellularLocation>
</comment>
<reference evidence="8" key="1">
    <citation type="submission" date="2019-08" db="EMBL/GenBank/DDBJ databases">
        <authorList>
            <person name="Kucharzyk K."/>
            <person name="Murdoch R.W."/>
            <person name="Higgins S."/>
            <person name="Loffler F."/>
        </authorList>
    </citation>
    <scope>NUCLEOTIDE SEQUENCE</scope>
</reference>
<dbReference type="InterPro" id="IPR035906">
    <property type="entry name" value="MetI-like_sf"/>
</dbReference>
<evidence type="ECO:0000256" key="6">
    <source>
        <dbReference type="ARBA" id="ARBA00023136"/>
    </source>
</evidence>
<evidence type="ECO:0000259" key="7">
    <source>
        <dbReference type="Pfam" id="PF00528"/>
    </source>
</evidence>
<evidence type="ECO:0000313" key="8">
    <source>
        <dbReference type="EMBL" id="MPM44565.1"/>
    </source>
</evidence>
<keyword evidence="4" id="KW-0812">Transmembrane</keyword>
<sequence length="127" mass="14132">MKELGEVYIRMLRARGIRERVNLYRNARKAALPTILTLAGLSVRRLLGGRAIIELVCTYPGLGRLALQAIVSRDYPLIQGYVLVMAAVYILVKLCVDVLHACADPRVRYRIDRENGGGVCDETHPVA</sequence>
<accession>A0A644ZUK5</accession>
<keyword evidence="6" id="KW-0472">Membrane</keyword>
<keyword evidence="2" id="KW-0813">Transport</keyword>
<dbReference type="GO" id="GO:0071916">
    <property type="term" value="F:dipeptide transmembrane transporter activity"/>
    <property type="evidence" value="ECO:0007669"/>
    <property type="project" value="TreeGrafter"/>
</dbReference>
<dbReference type="InterPro" id="IPR000515">
    <property type="entry name" value="MetI-like"/>
</dbReference>
<gene>
    <name evidence="8" type="primary">dppB_29</name>
    <name evidence="8" type="ORF">SDC9_91244</name>
</gene>
<dbReference type="CDD" id="cd06261">
    <property type="entry name" value="TM_PBP2"/>
    <property type="match status" value="1"/>
</dbReference>
<evidence type="ECO:0000256" key="3">
    <source>
        <dbReference type="ARBA" id="ARBA00022475"/>
    </source>
</evidence>
<dbReference type="EMBL" id="VSSQ01010526">
    <property type="protein sequence ID" value="MPM44565.1"/>
    <property type="molecule type" value="Genomic_DNA"/>
</dbReference>
<protein>
    <submittedName>
        <fullName evidence="8">Dipeptide transport system permease protein DppB</fullName>
    </submittedName>
</protein>
<evidence type="ECO:0000256" key="2">
    <source>
        <dbReference type="ARBA" id="ARBA00022448"/>
    </source>
</evidence>
<dbReference type="GO" id="GO:0005886">
    <property type="term" value="C:plasma membrane"/>
    <property type="evidence" value="ECO:0007669"/>
    <property type="project" value="UniProtKB-SubCell"/>
</dbReference>
<dbReference type="Gene3D" id="1.10.3720.10">
    <property type="entry name" value="MetI-like"/>
    <property type="match status" value="1"/>
</dbReference>
<name>A0A644ZUK5_9ZZZZ</name>
<dbReference type="PANTHER" id="PTHR43163:SF6">
    <property type="entry name" value="DIPEPTIDE TRANSPORT SYSTEM PERMEASE PROTEIN DPPB-RELATED"/>
    <property type="match status" value="1"/>
</dbReference>
<dbReference type="AlphaFoldDB" id="A0A644ZUK5"/>
<dbReference type="Pfam" id="PF00528">
    <property type="entry name" value="BPD_transp_1"/>
    <property type="match status" value="1"/>
</dbReference>
<keyword evidence="5" id="KW-1133">Transmembrane helix</keyword>
<dbReference type="SUPFAM" id="SSF161098">
    <property type="entry name" value="MetI-like"/>
    <property type="match status" value="1"/>
</dbReference>
<evidence type="ECO:0000256" key="4">
    <source>
        <dbReference type="ARBA" id="ARBA00022692"/>
    </source>
</evidence>
<dbReference type="PANTHER" id="PTHR43163">
    <property type="entry name" value="DIPEPTIDE TRANSPORT SYSTEM PERMEASE PROTEIN DPPB-RELATED"/>
    <property type="match status" value="1"/>
</dbReference>